<proteinExistence type="predicted"/>
<protein>
    <recommendedName>
        <fullName evidence="1">Integrase core domain-containing protein</fullName>
    </recommendedName>
</protein>
<dbReference type="InterPro" id="IPR058913">
    <property type="entry name" value="Integrase_dom_put"/>
</dbReference>
<dbReference type="PANTHER" id="PTHR46791">
    <property type="entry name" value="EXPRESSED PROTEIN"/>
    <property type="match status" value="1"/>
</dbReference>
<evidence type="ECO:0000259" key="1">
    <source>
        <dbReference type="Pfam" id="PF24764"/>
    </source>
</evidence>
<dbReference type="Pfam" id="PF24764">
    <property type="entry name" value="rva_4"/>
    <property type="match status" value="1"/>
</dbReference>
<keyword evidence="3" id="KW-1185">Reference proteome</keyword>
<evidence type="ECO:0000313" key="2">
    <source>
        <dbReference type="EMBL" id="RXM28646.1"/>
    </source>
</evidence>
<dbReference type="AlphaFoldDB" id="A0A444U0B7"/>
<dbReference type="Proteomes" id="UP000289886">
    <property type="component" value="Unassembled WGS sequence"/>
</dbReference>
<evidence type="ECO:0000313" key="3">
    <source>
        <dbReference type="Proteomes" id="UP000289886"/>
    </source>
</evidence>
<feature type="domain" description="Integrase core" evidence="1">
    <location>
        <begin position="1"/>
        <end position="93"/>
    </location>
</feature>
<name>A0A444U0B7_ACIRT</name>
<sequence length="167" mass="18733">MVVYLKAAANNHAATVFQSFFNAVQEYGQPSRVRSDKGRENNDVARFMVSVMGTDRNIAGKSVHNQRIECLWRDVFICVLETFYHMFYEMDARACNKTPTLKQFMDFRTAKTVKENLKQCIKNSTAQNAGSDSEIVVTIKSGGDKLSMADTLHVLLATGSIRQEIGP</sequence>
<dbReference type="PANTHER" id="PTHR46791:SF4">
    <property type="match status" value="1"/>
</dbReference>
<gene>
    <name evidence="2" type="ORF">EOD39_9544</name>
</gene>
<dbReference type="EMBL" id="SCEB01215602">
    <property type="protein sequence ID" value="RXM28646.1"/>
    <property type="molecule type" value="Genomic_DNA"/>
</dbReference>
<organism evidence="2 3">
    <name type="scientific">Acipenser ruthenus</name>
    <name type="common">Sterlet sturgeon</name>
    <dbReference type="NCBI Taxonomy" id="7906"/>
    <lineage>
        <taxon>Eukaryota</taxon>
        <taxon>Metazoa</taxon>
        <taxon>Chordata</taxon>
        <taxon>Craniata</taxon>
        <taxon>Vertebrata</taxon>
        <taxon>Euteleostomi</taxon>
        <taxon>Actinopterygii</taxon>
        <taxon>Chondrostei</taxon>
        <taxon>Acipenseriformes</taxon>
        <taxon>Acipenseridae</taxon>
        <taxon>Acipenser</taxon>
    </lineage>
</organism>
<comment type="caution">
    <text evidence="2">The sequence shown here is derived from an EMBL/GenBank/DDBJ whole genome shotgun (WGS) entry which is preliminary data.</text>
</comment>
<reference evidence="2 3" key="1">
    <citation type="submission" date="2019-01" db="EMBL/GenBank/DDBJ databases">
        <title>Draft Genome and Complete Hox-Cluster Characterization of the Sterlet Sturgeon (Acipenser ruthenus).</title>
        <authorList>
            <person name="Wei Q."/>
        </authorList>
    </citation>
    <scope>NUCLEOTIDE SEQUENCE [LARGE SCALE GENOMIC DNA]</scope>
    <source>
        <strain evidence="2">WHYD16114868_AA</strain>
        <tissue evidence="2">Blood</tissue>
    </source>
</reference>
<accession>A0A444U0B7</accession>